<dbReference type="PANTHER" id="PTHR11473:SF24">
    <property type="entry name" value="PHENYLALANINE-4-HYDROXYLASE"/>
    <property type="match status" value="1"/>
</dbReference>
<evidence type="ECO:0000313" key="9">
    <source>
        <dbReference type="EMBL" id="MBF9140430.1"/>
    </source>
</evidence>
<dbReference type="PROSITE" id="PS51410">
    <property type="entry name" value="BH4_AAA_HYDROXYL_2"/>
    <property type="match status" value="1"/>
</dbReference>
<evidence type="ECO:0000256" key="4">
    <source>
        <dbReference type="ARBA" id="ARBA00023002"/>
    </source>
</evidence>
<dbReference type="GO" id="GO:0004505">
    <property type="term" value="F:phenylalanine 4-monooxygenase activity"/>
    <property type="evidence" value="ECO:0007669"/>
    <property type="project" value="UniProtKB-ARBA"/>
</dbReference>
<feature type="binding site" evidence="7">
    <location>
        <position position="116"/>
    </location>
    <ligand>
        <name>Fe cation</name>
        <dbReference type="ChEBI" id="CHEBI:24875"/>
    </ligand>
</feature>
<dbReference type="SUPFAM" id="SSF56534">
    <property type="entry name" value="Aromatic aminoacid monoxygenases, catalytic and oligomerization domains"/>
    <property type="match status" value="1"/>
</dbReference>
<dbReference type="RefSeq" id="WP_196284781.1">
    <property type="nucleotide sequence ID" value="NZ_JADQDP010000001.1"/>
</dbReference>
<evidence type="ECO:0000256" key="6">
    <source>
        <dbReference type="ARBA" id="ARBA00023033"/>
    </source>
</evidence>
<feature type="binding site" evidence="7">
    <location>
        <position position="158"/>
    </location>
    <ligand>
        <name>Fe cation</name>
        <dbReference type="ChEBI" id="CHEBI:24875"/>
    </ligand>
</feature>
<evidence type="ECO:0000256" key="5">
    <source>
        <dbReference type="ARBA" id="ARBA00023004"/>
    </source>
</evidence>
<dbReference type="Proteomes" id="UP000645610">
    <property type="component" value="Unassembled WGS sequence"/>
</dbReference>
<dbReference type="Pfam" id="PF00351">
    <property type="entry name" value="Biopterin_H"/>
    <property type="match status" value="1"/>
</dbReference>
<comment type="similarity">
    <text evidence="2">Belongs to the biopterin-dependent aromatic amino acid hydroxylase family.</text>
</comment>
<evidence type="ECO:0000313" key="10">
    <source>
        <dbReference type="Proteomes" id="UP000645610"/>
    </source>
</evidence>
<gene>
    <name evidence="9" type="ORF">I2I01_02215</name>
</gene>
<feature type="binding site" evidence="7">
    <location>
        <position position="111"/>
    </location>
    <ligand>
        <name>Fe cation</name>
        <dbReference type="ChEBI" id="CHEBI:24875"/>
    </ligand>
</feature>
<evidence type="ECO:0000256" key="3">
    <source>
        <dbReference type="ARBA" id="ARBA00022723"/>
    </source>
</evidence>
<dbReference type="PANTHER" id="PTHR11473">
    <property type="entry name" value="AROMATIC AMINO ACID HYDROXYLASE"/>
    <property type="match status" value="1"/>
</dbReference>
<comment type="cofactor">
    <cofactor evidence="1 7">
        <name>Fe(2+)</name>
        <dbReference type="ChEBI" id="CHEBI:29033"/>
    </cofactor>
</comment>
<dbReference type="EMBL" id="JADQDP010000001">
    <property type="protein sequence ID" value="MBF9140430.1"/>
    <property type="molecule type" value="Genomic_DNA"/>
</dbReference>
<name>A0A931FJE3_9BACT</name>
<keyword evidence="6" id="KW-0503">Monooxygenase</keyword>
<evidence type="ECO:0000256" key="2">
    <source>
        <dbReference type="ARBA" id="ARBA00009712"/>
    </source>
</evidence>
<reference evidence="9 10" key="1">
    <citation type="submission" date="2020-11" db="EMBL/GenBank/DDBJ databases">
        <authorList>
            <person name="Kim M.K."/>
        </authorList>
    </citation>
    <scope>NUCLEOTIDE SEQUENCE [LARGE SCALE GENOMIC DNA]</scope>
    <source>
        <strain evidence="9 10">BT439</strain>
    </source>
</reference>
<proteinExistence type="inferred from homology"/>
<accession>A0A931FJE3</accession>
<keyword evidence="10" id="KW-1185">Reference proteome</keyword>
<evidence type="ECO:0000259" key="8">
    <source>
        <dbReference type="PROSITE" id="PS51410"/>
    </source>
</evidence>
<dbReference type="AlphaFoldDB" id="A0A931FJE3"/>
<comment type="caution">
    <text evidence="9">The sequence shown here is derived from an EMBL/GenBank/DDBJ whole genome shotgun (WGS) entry which is preliminary data.</text>
</comment>
<feature type="domain" description="Biopterin-dependent aromatic amino acid hydroxylase family profile" evidence="8">
    <location>
        <begin position="1"/>
        <end position="237"/>
    </location>
</feature>
<evidence type="ECO:0000256" key="7">
    <source>
        <dbReference type="PIRSR" id="PIRSR601273-2"/>
    </source>
</evidence>
<evidence type="ECO:0000256" key="1">
    <source>
        <dbReference type="ARBA" id="ARBA00001954"/>
    </source>
</evidence>
<keyword evidence="4" id="KW-0560">Oxidoreductase</keyword>
<dbReference type="PRINTS" id="PR00372">
    <property type="entry name" value="FYWHYDRXLASE"/>
</dbReference>
<keyword evidence="5 7" id="KW-0408">Iron</keyword>
<dbReference type="InterPro" id="IPR036951">
    <property type="entry name" value="ArAA_hydroxylase_sf"/>
</dbReference>
<dbReference type="InterPro" id="IPR001273">
    <property type="entry name" value="ArAA_hydroxylase"/>
</dbReference>
<sequence length="237" mass="26756">MFTNPHSAAATQDQRTWKVLFDRQTALLHRRAAPAFNQGLARLGYRREAIPDIAELSAVVREETGWQLVPVGRPFEPAAFFALLADRKFPIVTRIRPMHNFDFSPEPDLFHDLFGHVPMLLDEGLANFLHELGQAYQAQPEGSKAREQLWALYFFTAEFGLVQHEGKPLLYGAGLLSSAGEIHHCVNENTPRPVFDLATVLRTPVTGARYQNQYFVLPAWEQLTECVEELAGMLASR</sequence>
<dbReference type="InterPro" id="IPR036329">
    <property type="entry name" value="Aro-AA_hydroxylase_C_sf"/>
</dbReference>
<keyword evidence="3 7" id="KW-0479">Metal-binding</keyword>
<dbReference type="InterPro" id="IPR019774">
    <property type="entry name" value="Aromatic-AA_hydroxylase_C"/>
</dbReference>
<dbReference type="InterPro" id="IPR018301">
    <property type="entry name" value="ArAA_hydroxylase_Fe/CU_BS"/>
</dbReference>
<protein>
    <submittedName>
        <fullName evidence="9">Phenylalanine-4-hydroxylase</fullName>
    </submittedName>
</protein>
<dbReference type="PROSITE" id="PS00367">
    <property type="entry name" value="BH4_AAA_HYDROXYL_1"/>
    <property type="match status" value="1"/>
</dbReference>
<organism evidence="9 10">
    <name type="scientific">Hymenobacter properus</name>
    <dbReference type="NCBI Taxonomy" id="2791026"/>
    <lineage>
        <taxon>Bacteria</taxon>
        <taxon>Pseudomonadati</taxon>
        <taxon>Bacteroidota</taxon>
        <taxon>Cytophagia</taxon>
        <taxon>Cytophagales</taxon>
        <taxon>Hymenobacteraceae</taxon>
        <taxon>Hymenobacter</taxon>
    </lineage>
</organism>
<dbReference type="GO" id="GO:0005506">
    <property type="term" value="F:iron ion binding"/>
    <property type="evidence" value="ECO:0007669"/>
    <property type="project" value="InterPro"/>
</dbReference>
<dbReference type="Gene3D" id="1.10.800.10">
    <property type="entry name" value="Aromatic amino acid hydroxylase"/>
    <property type="match status" value="1"/>
</dbReference>